<dbReference type="PANTHER" id="PTHR10543">
    <property type="entry name" value="BETA-CAROTENE DIOXYGENASE"/>
    <property type="match status" value="1"/>
</dbReference>
<accession>A0A6A5VGV3</accession>
<dbReference type="GO" id="GO:0046872">
    <property type="term" value="F:metal ion binding"/>
    <property type="evidence" value="ECO:0007669"/>
    <property type="project" value="UniProtKB-KW"/>
</dbReference>
<evidence type="ECO:0000256" key="3">
    <source>
        <dbReference type="ARBA" id="ARBA00023002"/>
    </source>
</evidence>
<comment type="cofactor">
    <cofactor evidence="5">
        <name>Fe(2+)</name>
        <dbReference type="ChEBI" id="CHEBI:29033"/>
    </cofactor>
    <text evidence="5">Binds 1 Fe(2+) ion per subunit.</text>
</comment>
<dbReference type="Pfam" id="PF03055">
    <property type="entry name" value="RPE65"/>
    <property type="match status" value="1"/>
</dbReference>
<dbReference type="OrthoDB" id="407010at2759"/>
<keyword evidence="3" id="KW-0560">Oxidoreductase</keyword>
<evidence type="ECO:0000256" key="2">
    <source>
        <dbReference type="ARBA" id="ARBA00022723"/>
    </source>
</evidence>
<evidence type="ECO:0000256" key="4">
    <source>
        <dbReference type="ARBA" id="ARBA00023004"/>
    </source>
</evidence>
<protein>
    <recommendedName>
        <fullName evidence="8">Carotenoid oxygenase</fullName>
    </recommendedName>
</protein>
<feature type="binding site" evidence="5">
    <location>
        <position position="256"/>
    </location>
    <ligand>
        <name>Fe cation</name>
        <dbReference type="ChEBI" id="CHEBI:24875"/>
        <note>catalytic</note>
    </ligand>
</feature>
<dbReference type="PANTHER" id="PTHR10543:SF24">
    <property type="entry name" value="CAROTENOID ISOMEROOXYGENASE"/>
    <property type="match status" value="1"/>
</dbReference>
<evidence type="ECO:0000313" key="6">
    <source>
        <dbReference type="EMBL" id="KAF1976275.1"/>
    </source>
</evidence>
<keyword evidence="4 5" id="KW-0408">Iron</keyword>
<sequence length="542" mass="60577">MDTWPNEAGFDVDYEEHEPIELTVRGEIPYYVAGTLYRTGPLGFKTKTDQNAEWAAAHWFDGFSCVHRFKIRFPKGSSAPEVTYNSRRTVDDMLETIRKTGKLDGYTFAKKRDPCEGFFRKVMSMFKPSPMVQNVGVTLSINMPGGGYTPGKEKSIVNGHSNGLSTLHLKTDASMMSQVDPETLEPRGICYQTKLHPRLTGQLSAAHAETDPTTGDVFNYNLEIGATSTYRVFQTSASTGETLILATFRGKPAYIHSLLLTQNFVVLCVWNSHISWGGLAIPYHKNVLEAIAPFDSSSKAKWYVIDRAGKGLISTFESDPFFCFHTINAWEEPSSKDATKTDIICELSLYNNLDVAHSFYYDNLISSHTSAKAYTREKRLSCLPHWAQFRLPGVDAQPMSSNPHPAELVYKADAMDSMELPTINPSYTMRKHRYTYGIANRLKSSFMDGIVKFDNVTKKTIIWDRQAHTPGEAIFVADPEGTEEDDGVLLSVVLDGIAEKSYLLVLRAKDLVELGRAEMEGPMSFGFHGAYMAAGREYVVDV</sequence>
<evidence type="ECO:0000313" key="7">
    <source>
        <dbReference type="Proteomes" id="UP000800036"/>
    </source>
</evidence>
<organism evidence="6 7">
    <name type="scientific">Bimuria novae-zelandiae CBS 107.79</name>
    <dbReference type="NCBI Taxonomy" id="1447943"/>
    <lineage>
        <taxon>Eukaryota</taxon>
        <taxon>Fungi</taxon>
        <taxon>Dikarya</taxon>
        <taxon>Ascomycota</taxon>
        <taxon>Pezizomycotina</taxon>
        <taxon>Dothideomycetes</taxon>
        <taxon>Pleosporomycetidae</taxon>
        <taxon>Pleosporales</taxon>
        <taxon>Massarineae</taxon>
        <taxon>Didymosphaeriaceae</taxon>
        <taxon>Bimuria</taxon>
    </lineage>
</organism>
<dbReference type="InterPro" id="IPR004294">
    <property type="entry name" value="Carotenoid_Oase"/>
</dbReference>
<proteinExistence type="inferred from homology"/>
<reference evidence="6" key="1">
    <citation type="journal article" date="2020" name="Stud. Mycol.">
        <title>101 Dothideomycetes genomes: a test case for predicting lifestyles and emergence of pathogens.</title>
        <authorList>
            <person name="Haridas S."/>
            <person name="Albert R."/>
            <person name="Binder M."/>
            <person name="Bloem J."/>
            <person name="Labutti K."/>
            <person name="Salamov A."/>
            <person name="Andreopoulos B."/>
            <person name="Baker S."/>
            <person name="Barry K."/>
            <person name="Bills G."/>
            <person name="Bluhm B."/>
            <person name="Cannon C."/>
            <person name="Castanera R."/>
            <person name="Culley D."/>
            <person name="Daum C."/>
            <person name="Ezra D."/>
            <person name="Gonzalez J."/>
            <person name="Henrissat B."/>
            <person name="Kuo A."/>
            <person name="Liang C."/>
            <person name="Lipzen A."/>
            <person name="Lutzoni F."/>
            <person name="Magnuson J."/>
            <person name="Mondo S."/>
            <person name="Nolan M."/>
            <person name="Ohm R."/>
            <person name="Pangilinan J."/>
            <person name="Park H.-J."/>
            <person name="Ramirez L."/>
            <person name="Alfaro M."/>
            <person name="Sun H."/>
            <person name="Tritt A."/>
            <person name="Yoshinaga Y."/>
            <person name="Zwiers L.-H."/>
            <person name="Turgeon B."/>
            <person name="Goodwin S."/>
            <person name="Spatafora J."/>
            <person name="Crous P."/>
            <person name="Grigoriev I."/>
        </authorList>
    </citation>
    <scope>NUCLEOTIDE SEQUENCE</scope>
    <source>
        <strain evidence="6">CBS 107.79</strain>
    </source>
</reference>
<keyword evidence="2 5" id="KW-0479">Metal-binding</keyword>
<name>A0A6A5VGV3_9PLEO</name>
<comment type="similarity">
    <text evidence="1">Belongs to the carotenoid oxygenase family.</text>
</comment>
<dbReference type="EMBL" id="ML976667">
    <property type="protein sequence ID" value="KAF1976275.1"/>
    <property type="molecule type" value="Genomic_DNA"/>
</dbReference>
<dbReference type="Proteomes" id="UP000800036">
    <property type="component" value="Unassembled WGS sequence"/>
</dbReference>
<gene>
    <name evidence="6" type="ORF">BU23DRAFT_502115</name>
</gene>
<dbReference type="AlphaFoldDB" id="A0A6A5VGV3"/>
<feature type="binding site" evidence="5">
    <location>
        <position position="528"/>
    </location>
    <ligand>
        <name>Fe cation</name>
        <dbReference type="ChEBI" id="CHEBI:24875"/>
        <note>catalytic</note>
    </ligand>
</feature>
<feature type="binding site" evidence="5">
    <location>
        <position position="325"/>
    </location>
    <ligand>
        <name>Fe cation</name>
        <dbReference type="ChEBI" id="CHEBI:24875"/>
        <note>catalytic</note>
    </ligand>
</feature>
<dbReference type="GO" id="GO:0016121">
    <property type="term" value="P:carotene catabolic process"/>
    <property type="evidence" value="ECO:0007669"/>
    <property type="project" value="TreeGrafter"/>
</dbReference>
<evidence type="ECO:0000256" key="1">
    <source>
        <dbReference type="ARBA" id="ARBA00006787"/>
    </source>
</evidence>
<evidence type="ECO:0008006" key="8">
    <source>
        <dbReference type="Google" id="ProtNLM"/>
    </source>
</evidence>
<evidence type="ECO:0000256" key="5">
    <source>
        <dbReference type="PIRSR" id="PIRSR604294-1"/>
    </source>
</evidence>
<keyword evidence="7" id="KW-1185">Reference proteome</keyword>
<feature type="binding site" evidence="5">
    <location>
        <position position="207"/>
    </location>
    <ligand>
        <name>Fe cation</name>
        <dbReference type="ChEBI" id="CHEBI:24875"/>
        <note>catalytic</note>
    </ligand>
</feature>
<dbReference type="GO" id="GO:0010436">
    <property type="term" value="F:carotenoid dioxygenase activity"/>
    <property type="evidence" value="ECO:0007669"/>
    <property type="project" value="TreeGrafter"/>
</dbReference>